<feature type="domain" description="DUF7580" evidence="2">
    <location>
        <begin position="379"/>
        <end position="573"/>
    </location>
</feature>
<protein>
    <submittedName>
        <fullName evidence="3">Uncharacterized protein</fullName>
    </submittedName>
</protein>
<dbReference type="EMBL" id="KI912117">
    <property type="protein sequence ID" value="ETS76099.1"/>
    <property type="molecule type" value="Genomic_DNA"/>
</dbReference>
<accession>W3WQL5</accession>
<dbReference type="Gene3D" id="1.10.510.10">
    <property type="entry name" value="Transferase(Phosphotransferase) domain 1"/>
    <property type="match status" value="1"/>
</dbReference>
<sequence>MSGLEIPAFIVGLSGLISVVEKPLTIWKSLAEAKAFGADMTGIVAQLSMEYYRFFAWCRVSGALQENTGDANPNLPSDAELSFNNNASLSLEAPIESAIARIIDILTEVTEISNKYRDSDTSSVNPTTRKPNTSVAHALSTVLPLVGAKHNSGLVSKLVQQRQAANVLQEKTSFRLRFTFGSKPWGESDKVALNEKVQKLCYWNDRLERIIPGTIRSTLSSQALPAHMLADENQKILDTLIEASQNDKVSVRTHGKLWQERLKFEKGVSINASDWEKYRRTNSSIDEIEGFGKSTCSVTLKLFKDGQKPPYICVVEWYSYGTLDWTNDDVQIATSRIAGLVHMSSQPEIPQSLRILKGLCFVETSDAVGLVCKIPDAANHSKQPVSLSSLMRKETQVATGFKRPSLERRLQLAQDLASAIYSFGLIRWFHKDFNSQNVVFFRDKAEPAAILFDSPYIAGFSIARPDTAAQKSLDVNREAQAIYMHPDLRRREPNDRPRYHRKYEMYSLGLVLCEIAMWATIDRMASSMLEPEAFKSKITKICEEDMGFFVPRRYCDLVVRCLKCADDADEAASSLDTLYWSVVLELAKCRY</sequence>
<dbReference type="Pfam" id="PF24476">
    <property type="entry name" value="DUF7580"/>
    <property type="match status" value="1"/>
</dbReference>
<dbReference type="KEGG" id="pfy:PFICI_11486"/>
<reference evidence="4" key="1">
    <citation type="journal article" date="2015" name="BMC Genomics">
        <title>Genomic and transcriptomic analysis of the endophytic fungus Pestalotiopsis fici reveals its lifestyle and high potential for synthesis of natural products.</title>
        <authorList>
            <person name="Wang X."/>
            <person name="Zhang X."/>
            <person name="Liu L."/>
            <person name="Xiang M."/>
            <person name="Wang W."/>
            <person name="Sun X."/>
            <person name="Che Y."/>
            <person name="Guo L."/>
            <person name="Liu G."/>
            <person name="Guo L."/>
            <person name="Wang C."/>
            <person name="Yin W.B."/>
            <person name="Stadler M."/>
            <person name="Zhang X."/>
            <person name="Liu X."/>
        </authorList>
    </citation>
    <scope>NUCLEOTIDE SEQUENCE [LARGE SCALE GENOMIC DNA]</scope>
    <source>
        <strain evidence="4">W106-1 / CGMCC3.15140</strain>
    </source>
</reference>
<evidence type="ECO:0000259" key="1">
    <source>
        <dbReference type="Pfam" id="PF14479"/>
    </source>
</evidence>
<dbReference type="Pfam" id="PF14479">
    <property type="entry name" value="HeLo"/>
    <property type="match status" value="1"/>
</dbReference>
<organism evidence="3 4">
    <name type="scientific">Pestalotiopsis fici (strain W106-1 / CGMCC3.15140)</name>
    <dbReference type="NCBI Taxonomy" id="1229662"/>
    <lineage>
        <taxon>Eukaryota</taxon>
        <taxon>Fungi</taxon>
        <taxon>Dikarya</taxon>
        <taxon>Ascomycota</taxon>
        <taxon>Pezizomycotina</taxon>
        <taxon>Sordariomycetes</taxon>
        <taxon>Xylariomycetidae</taxon>
        <taxon>Amphisphaeriales</taxon>
        <taxon>Sporocadaceae</taxon>
        <taxon>Pestalotiopsis</taxon>
    </lineage>
</organism>
<dbReference type="InParanoid" id="W3WQL5"/>
<dbReference type="OrthoDB" id="1911848at2759"/>
<evidence type="ECO:0000313" key="3">
    <source>
        <dbReference type="EMBL" id="ETS76099.1"/>
    </source>
</evidence>
<dbReference type="Gene3D" id="1.20.120.1020">
    <property type="entry name" value="Prion-inhibition and propagation, HeLo domain"/>
    <property type="match status" value="1"/>
</dbReference>
<dbReference type="PANTHER" id="PTHR37542">
    <property type="entry name" value="HELO DOMAIN-CONTAINING PROTEIN-RELATED"/>
    <property type="match status" value="1"/>
</dbReference>
<feature type="domain" description="Prion-inhibition and propagation HeLo" evidence="1">
    <location>
        <begin position="11"/>
        <end position="219"/>
    </location>
</feature>
<dbReference type="GeneID" id="19276499"/>
<name>W3WQL5_PESFW</name>
<proteinExistence type="predicted"/>
<dbReference type="InterPro" id="IPR038305">
    <property type="entry name" value="HeLo_sf"/>
</dbReference>
<dbReference type="SUPFAM" id="SSF56112">
    <property type="entry name" value="Protein kinase-like (PK-like)"/>
    <property type="match status" value="1"/>
</dbReference>
<dbReference type="InterPro" id="IPR056002">
    <property type="entry name" value="DUF7580"/>
</dbReference>
<dbReference type="RefSeq" id="XP_007838258.1">
    <property type="nucleotide sequence ID" value="XM_007840067.1"/>
</dbReference>
<dbReference type="PANTHER" id="PTHR37542:SF3">
    <property type="entry name" value="PRION-INHIBITION AND PROPAGATION HELO DOMAIN-CONTAINING PROTEIN"/>
    <property type="match status" value="1"/>
</dbReference>
<dbReference type="InterPro" id="IPR011009">
    <property type="entry name" value="Kinase-like_dom_sf"/>
</dbReference>
<dbReference type="AlphaFoldDB" id="W3WQL5"/>
<keyword evidence="4" id="KW-1185">Reference proteome</keyword>
<evidence type="ECO:0000259" key="2">
    <source>
        <dbReference type="Pfam" id="PF24476"/>
    </source>
</evidence>
<dbReference type="InterPro" id="IPR029498">
    <property type="entry name" value="HeLo_dom"/>
</dbReference>
<dbReference type="Proteomes" id="UP000030651">
    <property type="component" value="Unassembled WGS sequence"/>
</dbReference>
<dbReference type="eggNOG" id="ENOG502TAEA">
    <property type="taxonomic scope" value="Eukaryota"/>
</dbReference>
<dbReference type="OMA" id="IEWIPIP"/>
<evidence type="ECO:0000313" key="4">
    <source>
        <dbReference type="Proteomes" id="UP000030651"/>
    </source>
</evidence>
<dbReference type="HOGENOM" id="CLU_017444_3_0_1"/>
<gene>
    <name evidence="3" type="ORF">PFICI_11486</name>
</gene>